<evidence type="ECO:0000256" key="2">
    <source>
        <dbReference type="SAM" id="Phobius"/>
    </source>
</evidence>
<feature type="transmembrane region" description="Helical" evidence="2">
    <location>
        <begin position="197"/>
        <end position="221"/>
    </location>
</feature>
<dbReference type="InterPro" id="IPR053880">
    <property type="entry name" value="GPR180-like_N"/>
</dbReference>
<protein>
    <recommendedName>
        <fullName evidence="4">GPR180-like N-terminal domain-containing protein</fullName>
    </recommendedName>
</protein>
<evidence type="ECO:0000313" key="5">
    <source>
        <dbReference type="EMBL" id="KAH3746935.1"/>
    </source>
</evidence>
<name>A0A9D4I3M3_DREPO</name>
<gene>
    <name evidence="5" type="ORF">DPMN_181353</name>
</gene>
<keyword evidence="2" id="KW-1133">Transmembrane helix</keyword>
<feature type="domain" description="GPR180-like N-terminal" evidence="4">
    <location>
        <begin position="34"/>
        <end position="160"/>
    </location>
</feature>
<dbReference type="Proteomes" id="UP000828390">
    <property type="component" value="Unassembled WGS sequence"/>
</dbReference>
<evidence type="ECO:0000256" key="1">
    <source>
        <dbReference type="SAM" id="MobiDB-lite"/>
    </source>
</evidence>
<evidence type="ECO:0000313" key="6">
    <source>
        <dbReference type="Proteomes" id="UP000828390"/>
    </source>
</evidence>
<feature type="chain" id="PRO_5039545495" description="GPR180-like N-terminal domain-containing protein" evidence="3">
    <location>
        <begin position="27"/>
        <end position="513"/>
    </location>
</feature>
<evidence type="ECO:0000256" key="3">
    <source>
        <dbReference type="SAM" id="SignalP"/>
    </source>
</evidence>
<reference evidence="5" key="1">
    <citation type="journal article" date="2019" name="bioRxiv">
        <title>The Genome of the Zebra Mussel, Dreissena polymorpha: A Resource for Invasive Species Research.</title>
        <authorList>
            <person name="McCartney M.A."/>
            <person name="Auch B."/>
            <person name="Kono T."/>
            <person name="Mallez S."/>
            <person name="Zhang Y."/>
            <person name="Obille A."/>
            <person name="Becker A."/>
            <person name="Abrahante J.E."/>
            <person name="Garbe J."/>
            <person name="Badalamenti J.P."/>
            <person name="Herman A."/>
            <person name="Mangelson H."/>
            <person name="Liachko I."/>
            <person name="Sullivan S."/>
            <person name="Sone E.D."/>
            <person name="Koren S."/>
            <person name="Silverstein K.A.T."/>
            <person name="Beckman K.B."/>
            <person name="Gohl D.M."/>
        </authorList>
    </citation>
    <scope>NUCLEOTIDE SEQUENCE</scope>
    <source>
        <strain evidence="5">Duluth1</strain>
        <tissue evidence="5">Whole animal</tissue>
    </source>
</reference>
<accession>A0A9D4I3M3</accession>
<dbReference type="EMBL" id="JAIWYP010000010">
    <property type="protein sequence ID" value="KAH3746935.1"/>
    <property type="molecule type" value="Genomic_DNA"/>
</dbReference>
<feature type="region of interest" description="Disordered" evidence="1">
    <location>
        <begin position="253"/>
        <end position="273"/>
    </location>
</feature>
<reference evidence="5" key="2">
    <citation type="submission" date="2020-11" db="EMBL/GenBank/DDBJ databases">
        <authorList>
            <person name="McCartney M.A."/>
            <person name="Auch B."/>
            <person name="Kono T."/>
            <person name="Mallez S."/>
            <person name="Becker A."/>
            <person name="Gohl D.M."/>
            <person name="Silverstein K.A.T."/>
            <person name="Koren S."/>
            <person name="Bechman K.B."/>
            <person name="Herman A."/>
            <person name="Abrahante J.E."/>
            <person name="Garbe J."/>
        </authorList>
    </citation>
    <scope>NUCLEOTIDE SEQUENCE</scope>
    <source>
        <strain evidence="5">Duluth1</strain>
        <tissue evidence="5">Whole animal</tissue>
    </source>
</reference>
<organism evidence="5 6">
    <name type="scientific">Dreissena polymorpha</name>
    <name type="common">Zebra mussel</name>
    <name type="synonym">Mytilus polymorpha</name>
    <dbReference type="NCBI Taxonomy" id="45954"/>
    <lineage>
        <taxon>Eukaryota</taxon>
        <taxon>Metazoa</taxon>
        <taxon>Spiralia</taxon>
        <taxon>Lophotrochozoa</taxon>
        <taxon>Mollusca</taxon>
        <taxon>Bivalvia</taxon>
        <taxon>Autobranchia</taxon>
        <taxon>Heteroconchia</taxon>
        <taxon>Euheterodonta</taxon>
        <taxon>Imparidentia</taxon>
        <taxon>Neoheterodontei</taxon>
        <taxon>Myida</taxon>
        <taxon>Dreissenoidea</taxon>
        <taxon>Dreissenidae</taxon>
        <taxon>Dreissena</taxon>
    </lineage>
</organism>
<keyword evidence="2" id="KW-0472">Membrane</keyword>
<feature type="region of interest" description="Disordered" evidence="1">
    <location>
        <begin position="314"/>
        <end position="375"/>
    </location>
</feature>
<sequence length="513" mass="55734">MDLKTLRHEILTFGMILLLLTGSTNSAPNKCTLRGQIHTSLEWYGYLLQKTFQQNVSLIEYAISYPVGECCANMLIYYDDQMRTLSKDMTCPEREKILSTPNQVIPLNVKNETVGCVRRHLRGQEVVWCVGERTLKSTSPRAWYVALSRCGAANTPITFEYEFNVTGFYGNCEDDPLDKTFIPAKEEVTTNSTGVHLAIALGVVAGVAIIVAVVFIVLFVISKRQLAQKPKTSGSVTSSQATMTQDIFYVNPSLSDREHSHSDSQYSRSSSENYYEVIPDRRSYESINTQLALHGGRTLNITGIPRDPRARIPSYIFEDVPPPPYQPPHGQGQGHGGQGHAHQGSNSSGHHSQGSGSGHPLLGTQSPYSGGGLHHIPLQTRFIPITTAQGLSGPVTMATTRVPLHSNLNGPISSGISSSGVQTTSFNTTSGGACADRDDAHNGGITTSAGGLNSHGNNAVSRTQMNDMTHPVTSQNGGQMQNGGTLGRYTFHNTNQGKLLNHNYRIQQFETTA</sequence>
<evidence type="ECO:0000259" key="4">
    <source>
        <dbReference type="Pfam" id="PF21892"/>
    </source>
</evidence>
<dbReference type="OrthoDB" id="6124418at2759"/>
<keyword evidence="2" id="KW-0812">Transmembrane</keyword>
<feature type="compositionally biased region" description="Low complexity" evidence="1">
    <location>
        <begin position="340"/>
        <end position="360"/>
    </location>
</feature>
<proteinExistence type="predicted"/>
<feature type="signal peptide" evidence="3">
    <location>
        <begin position="1"/>
        <end position="26"/>
    </location>
</feature>
<dbReference type="AlphaFoldDB" id="A0A9D4I3M3"/>
<keyword evidence="3" id="KW-0732">Signal</keyword>
<keyword evidence="6" id="KW-1185">Reference proteome</keyword>
<dbReference type="Pfam" id="PF21892">
    <property type="entry name" value="TMEM145_N"/>
    <property type="match status" value="1"/>
</dbReference>
<comment type="caution">
    <text evidence="5">The sequence shown here is derived from an EMBL/GenBank/DDBJ whole genome shotgun (WGS) entry which is preliminary data.</text>
</comment>